<dbReference type="EMBL" id="KV878345">
    <property type="protein sequence ID" value="OJJ45333.1"/>
    <property type="molecule type" value="Genomic_DNA"/>
</dbReference>
<dbReference type="VEuPathDB" id="FungiDB:ASPZODRAFT_133977"/>
<protein>
    <submittedName>
        <fullName evidence="1">Uncharacterized protein</fullName>
    </submittedName>
</protein>
<dbReference type="Proteomes" id="UP000184188">
    <property type="component" value="Unassembled WGS sequence"/>
</dbReference>
<keyword evidence="2" id="KW-1185">Reference proteome</keyword>
<sequence length="161" mass="18402">MAFGETRCKANDYAKRPRHDDLELGPRTVVARCCPLIGMKHWQDSLSHGSWAPGWKPSQVRATIQDEGFSRYSLCIGRKMNCHDSWLHGFLDRWADFFGGPIRVEVDILGYPLFGKPKMSNRSSCWRKIVLQTGGREAIPCQEMVIDVPWIPEDVEAKQLL</sequence>
<accession>A0A1L9SE02</accession>
<evidence type="ECO:0000313" key="1">
    <source>
        <dbReference type="EMBL" id="OJJ45333.1"/>
    </source>
</evidence>
<dbReference type="RefSeq" id="XP_022579843.1">
    <property type="nucleotide sequence ID" value="XM_022723400.1"/>
</dbReference>
<proteinExistence type="predicted"/>
<name>A0A1L9SE02_9EURO</name>
<reference evidence="2" key="1">
    <citation type="journal article" date="2017" name="Genome Biol.">
        <title>Comparative genomics reveals high biological diversity and specific adaptations in the industrially and medically important fungal genus Aspergillus.</title>
        <authorList>
            <person name="de Vries R.P."/>
            <person name="Riley R."/>
            <person name="Wiebenga A."/>
            <person name="Aguilar-Osorio G."/>
            <person name="Amillis S."/>
            <person name="Uchima C.A."/>
            <person name="Anderluh G."/>
            <person name="Asadollahi M."/>
            <person name="Askin M."/>
            <person name="Barry K."/>
            <person name="Battaglia E."/>
            <person name="Bayram O."/>
            <person name="Benocci T."/>
            <person name="Braus-Stromeyer S.A."/>
            <person name="Caldana C."/>
            <person name="Canovas D."/>
            <person name="Cerqueira G.C."/>
            <person name="Chen F."/>
            <person name="Chen W."/>
            <person name="Choi C."/>
            <person name="Clum A."/>
            <person name="Dos Santos R.A."/>
            <person name="Damasio A.R."/>
            <person name="Diallinas G."/>
            <person name="Emri T."/>
            <person name="Fekete E."/>
            <person name="Flipphi M."/>
            <person name="Freyberg S."/>
            <person name="Gallo A."/>
            <person name="Gournas C."/>
            <person name="Habgood R."/>
            <person name="Hainaut M."/>
            <person name="Harispe M.L."/>
            <person name="Henrissat B."/>
            <person name="Hilden K.S."/>
            <person name="Hope R."/>
            <person name="Hossain A."/>
            <person name="Karabika E."/>
            <person name="Karaffa L."/>
            <person name="Karanyi Z."/>
            <person name="Krasevec N."/>
            <person name="Kuo A."/>
            <person name="Kusch H."/>
            <person name="LaButti K."/>
            <person name="Lagendijk E.L."/>
            <person name="Lapidus A."/>
            <person name="Levasseur A."/>
            <person name="Lindquist E."/>
            <person name="Lipzen A."/>
            <person name="Logrieco A.F."/>
            <person name="MacCabe A."/>
            <person name="Maekelae M.R."/>
            <person name="Malavazi I."/>
            <person name="Melin P."/>
            <person name="Meyer V."/>
            <person name="Mielnichuk N."/>
            <person name="Miskei M."/>
            <person name="Molnar A.P."/>
            <person name="Mule G."/>
            <person name="Ngan C.Y."/>
            <person name="Orejas M."/>
            <person name="Orosz E."/>
            <person name="Ouedraogo J.P."/>
            <person name="Overkamp K.M."/>
            <person name="Park H.-S."/>
            <person name="Perrone G."/>
            <person name="Piumi F."/>
            <person name="Punt P.J."/>
            <person name="Ram A.F."/>
            <person name="Ramon A."/>
            <person name="Rauscher S."/>
            <person name="Record E."/>
            <person name="Riano-Pachon D.M."/>
            <person name="Robert V."/>
            <person name="Roehrig J."/>
            <person name="Ruller R."/>
            <person name="Salamov A."/>
            <person name="Salih N.S."/>
            <person name="Samson R.A."/>
            <person name="Sandor E."/>
            <person name="Sanguinetti M."/>
            <person name="Schuetze T."/>
            <person name="Sepcic K."/>
            <person name="Shelest E."/>
            <person name="Sherlock G."/>
            <person name="Sophianopoulou V."/>
            <person name="Squina F.M."/>
            <person name="Sun H."/>
            <person name="Susca A."/>
            <person name="Todd R.B."/>
            <person name="Tsang A."/>
            <person name="Unkles S.E."/>
            <person name="van de Wiele N."/>
            <person name="van Rossen-Uffink D."/>
            <person name="Oliveira J.V."/>
            <person name="Vesth T.C."/>
            <person name="Visser J."/>
            <person name="Yu J.-H."/>
            <person name="Zhou M."/>
            <person name="Andersen M.R."/>
            <person name="Archer D.B."/>
            <person name="Baker S.E."/>
            <person name="Benoit I."/>
            <person name="Brakhage A.A."/>
            <person name="Braus G.H."/>
            <person name="Fischer R."/>
            <person name="Frisvad J.C."/>
            <person name="Goldman G.H."/>
            <person name="Houbraken J."/>
            <person name="Oakley B."/>
            <person name="Pocsi I."/>
            <person name="Scazzocchio C."/>
            <person name="Seiboth B."/>
            <person name="vanKuyk P.A."/>
            <person name="Wortman J."/>
            <person name="Dyer P.S."/>
            <person name="Grigoriev I.V."/>
        </authorList>
    </citation>
    <scope>NUCLEOTIDE SEQUENCE [LARGE SCALE GENOMIC DNA]</scope>
    <source>
        <strain evidence="2">CBS 506.65</strain>
    </source>
</reference>
<evidence type="ECO:0000313" key="2">
    <source>
        <dbReference type="Proteomes" id="UP000184188"/>
    </source>
</evidence>
<dbReference type="GeneID" id="34609865"/>
<gene>
    <name evidence="1" type="ORF">ASPZODRAFT_133977</name>
</gene>
<dbReference type="AlphaFoldDB" id="A0A1L9SE02"/>
<organism evidence="1 2">
    <name type="scientific">Penicilliopsis zonata CBS 506.65</name>
    <dbReference type="NCBI Taxonomy" id="1073090"/>
    <lineage>
        <taxon>Eukaryota</taxon>
        <taxon>Fungi</taxon>
        <taxon>Dikarya</taxon>
        <taxon>Ascomycota</taxon>
        <taxon>Pezizomycotina</taxon>
        <taxon>Eurotiomycetes</taxon>
        <taxon>Eurotiomycetidae</taxon>
        <taxon>Eurotiales</taxon>
        <taxon>Aspergillaceae</taxon>
        <taxon>Penicilliopsis</taxon>
    </lineage>
</organism>